<evidence type="ECO:0000313" key="2">
    <source>
        <dbReference type="Proteomes" id="UP001225788"/>
    </source>
</evidence>
<evidence type="ECO:0000313" key="1">
    <source>
        <dbReference type="EMBL" id="WLS03108.1"/>
    </source>
</evidence>
<name>A0ABY9K5E8_9HYPH</name>
<dbReference type="RefSeq" id="WP_306158609.1">
    <property type="nucleotide sequence ID" value="NZ_CP132314.1"/>
</dbReference>
<gene>
    <name evidence="1" type="ORF">Q9315_00225</name>
</gene>
<reference evidence="1 2" key="1">
    <citation type="submission" date="2023-08" db="EMBL/GenBank/DDBJ databases">
        <title>Pathogen: clinical or host-associated sample.</title>
        <authorList>
            <person name="Hergert J."/>
            <person name="Casey R."/>
            <person name="Wagner J."/>
            <person name="Young E.L."/>
            <person name="Oakeson K.F."/>
        </authorList>
    </citation>
    <scope>NUCLEOTIDE SEQUENCE [LARGE SCALE GENOMIC DNA]</scope>
    <source>
        <strain evidence="1 2">UPHL-collab-2</strain>
    </source>
</reference>
<sequence>MEKDIPVFDRRHMLPAIVDKGEWAPRRIRIKSTGVTVRMPGDPPPSKPMEDLGAHDLDMWIRNATAWYSSQWTSGQEANDNTDWPLQKLLRTEKNEHCLDLAIRYRDLHDTAMAPTQLIGREPEDLYDVQNRDKEGRWKGPKIVNNKRVNPAVPTQRAVASTEETKKRAATVPKKWNGDWPILAAIDAKRELAFIRAKLVYVPAILDAFEWSVVDGETLEEIGKRLGAGSKGAKGEARARIFDGFGIVDRYWRRQERVAA</sequence>
<dbReference type="EMBL" id="CP132314">
    <property type="protein sequence ID" value="WLS03108.1"/>
    <property type="molecule type" value="Genomic_DNA"/>
</dbReference>
<organism evidence="1 2">
    <name type="scientific">Shinella oryzae</name>
    <dbReference type="NCBI Taxonomy" id="2871820"/>
    <lineage>
        <taxon>Bacteria</taxon>
        <taxon>Pseudomonadati</taxon>
        <taxon>Pseudomonadota</taxon>
        <taxon>Alphaproteobacteria</taxon>
        <taxon>Hyphomicrobiales</taxon>
        <taxon>Rhizobiaceae</taxon>
        <taxon>Shinella</taxon>
    </lineage>
</organism>
<protein>
    <submittedName>
        <fullName evidence="1">Uncharacterized protein</fullName>
    </submittedName>
</protein>
<accession>A0ABY9K5E8</accession>
<keyword evidence="2" id="KW-1185">Reference proteome</keyword>
<proteinExistence type="predicted"/>
<dbReference type="Proteomes" id="UP001225788">
    <property type="component" value="Chromosome"/>
</dbReference>